<comment type="pathway">
    <text evidence="9">Porphyrin-containing compound metabolism; heme O biosynthesis; heme O from protoheme: step 1/1.</text>
</comment>
<comment type="similarity">
    <text evidence="9">Belongs to the UbiA prenyltransferase family. Protoheme IX farnesyltransferase subfamily.</text>
</comment>
<feature type="transmembrane region" description="Helical" evidence="9">
    <location>
        <begin position="59"/>
        <end position="81"/>
    </location>
</feature>
<dbReference type="InterPro" id="IPR044878">
    <property type="entry name" value="UbiA_sf"/>
</dbReference>
<dbReference type="RefSeq" id="WP_382391436.1">
    <property type="nucleotide sequence ID" value="NZ_JBHUNA010000007.1"/>
</dbReference>
<dbReference type="PROSITE" id="PS00943">
    <property type="entry name" value="UBIA"/>
    <property type="match status" value="1"/>
</dbReference>
<keyword evidence="3 9" id="KW-0808">Transferase</keyword>
<evidence type="ECO:0000256" key="9">
    <source>
        <dbReference type="HAMAP-Rule" id="MF_00154"/>
    </source>
</evidence>
<evidence type="ECO:0000256" key="3">
    <source>
        <dbReference type="ARBA" id="ARBA00022679"/>
    </source>
</evidence>
<dbReference type="PANTHER" id="PTHR43448:SF2">
    <property type="entry name" value="PROTOHEME IX FARNESYLTRANSFERASE, MITOCHONDRIAL"/>
    <property type="match status" value="1"/>
</dbReference>
<comment type="catalytic activity">
    <reaction evidence="8 9">
        <text>heme b + (2E,6E)-farnesyl diphosphate + H2O = Fe(II)-heme o + diphosphate</text>
        <dbReference type="Rhea" id="RHEA:28070"/>
        <dbReference type="ChEBI" id="CHEBI:15377"/>
        <dbReference type="ChEBI" id="CHEBI:33019"/>
        <dbReference type="ChEBI" id="CHEBI:60344"/>
        <dbReference type="ChEBI" id="CHEBI:60530"/>
        <dbReference type="ChEBI" id="CHEBI:175763"/>
        <dbReference type="EC" id="2.5.1.141"/>
    </reaction>
</comment>
<evidence type="ECO:0000256" key="6">
    <source>
        <dbReference type="ARBA" id="ARBA00023133"/>
    </source>
</evidence>
<feature type="transmembrane region" description="Helical" evidence="9">
    <location>
        <begin position="154"/>
        <end position="174"/>
    </location>
</feature>
<dbReference type="InterPro" id="IPR006369">
    <property type="entry name" value="Protohaem_IX_farnesylTrfase"/>
</dbReference>
<dbReference type="InterPro" id="IPR000537">
    <property type="entry name" value="UbiA_prenyltransferase"/>
</dbReference>
<comment type="subcellular location">
    <subcellularLocation>
        <location evidence="9">Cell membrane</location>
        <topology evidence="9">Multi-pass membrane protein</topology>
    </subcellularLocation>
    <subcellularLocation>
        <location evidence="1">Membrane</location>
        <topology evidence="1">Multi-pass membrane protein</topology>
    </subcellularLocation>
</comment>
<organism evidence="10 11">
    <name type="scientific">Lentibacillus juripiscarius</name>
    <dbReference type="NCBI Taxonomy" id="257446"/>
    <lineage>
        <taxon>Bacteria</taxon>
        <taxon>Bacillati</taxon>
        <taxon>Bacillota</taxon>
        <taxon>Bacilli</taxon>
        <taxon>Bacillales</taxon>
        <taxon>Bacillaceae</taxon>
        <taxon>Lentibacillus</taxon>
    </lineage>
</organism>
<comment type="subunit">
    <text evidence="9">Interacts with CtaA.</text>
</comment>
<feature type="transmembrane region" description="Helical" evidence="9">
    <location>
        <begin position="282"/>
        <end position="304"/>
    </location>
</feature>
<evidence type="ECO:0000256" key="1">
    <source>
        <dbReference type="ARBA" id="ARBA00004141"/>
    </source>
</evidence>
<keyword evidence="5 9" id="KW-1133">Transmembrane helix</keyword>
<dbReference type="Proteomes" id="UP001597502">
    <property type="component" value="Unassembled WGS sequence"/>
</dbReference>
<dbReference type="NCBIfam" id="TIGR01473">
    <property type="entry name" value="cyoE_ctaB"/>
    <property type="match status" value="1"/>
</dbReference>
<reference evidence="11" key="1">
    <citation type="journal article" date="2019" name="Int. J. Syst. Evol. Microbiol.">
        <title>The Global Catalogue of Microorganisms (GCM) 10K type strain sequencing project: providing services to taxonomists for standard genome sequencing and annotation.</title>
        <authorList>
            <consortium name="The Broad Institute Genomics Platform"/>
            <consortium name="The Broad Institute Genome Sequencing Center for Infectious Disease"/>
            <person name="Wu L."/>
            <person name="Ma J."/>
        </authorList>
    </citation>
    <scope>NUCLEOTIDE SEQUENCE [LARGE SCALE GENOMIC DNA]</scope>
    <source>
        <strain evidence="11">TISTR 1535</strain>
    </source>
</reference>
<feature type="transmembrane region" description="Helical" evidence="9">
    <location>
        <begin position="180"/>
        <end position="202"/>
    </location>
</feature>
<proteinExistence type="inferred from homology"/>
<accession>A0ABW5V5S2</accession>
<comment type="miscellaneous">
    <text evidence="9">Carbon 2 of the heme B porphyrin ring is defined according to the Fischer nomenclature.</text>
</comment>
<dbReference type="Pfam" id="PF01040">
    <property type="entry name" value="UbiA"/>
    <property type="match status" value="1"/>
</dbReference>
<keyword evidence="11" id="KW-1185">Reference proteome</keyword>
<evidence type="ECO:0000313" key="11">
    <source>
        <dbReference type="Proteomes" id="UP001597502"/>
    </source>
</evidence>
<evidence type="ECO:0000256" key="2">
    <source>
        <dbReference type="ARBA" id="ARBA00022475"/>
    </source>
</evidence>
<dbReference type="EC" id="2.5.1.141" evidence="9"/>
<sequence length="305" mass="33842">MGMSKTALDINASANSSRWSDLQSLFKVTVLVANAVPVFAGFWLAAYFTGASFAANLDIFLLVMIGSTLVMGGALVINNWYDTDIDQIMARTQSRPTVTGNIPLRTVLWIGIATSALGFILLMFTTWEAVQYTFIGWFTYVVPYTMWTKRRYTLNTVIGSISGAVTPLIGWAALAPASHIVPIVLALIIFIWQMPHTFAIAIRKYDEYKAADVAMLPVVHGMEITKRQMAIYIACLLPLPFYLFSLGTTFVVIATVLNIGYLVLAMSGLFTNDDEKWARKMFLVSVNYLMIIFVMAIVVTLPWLG</sequence>
<evidence type="ECO:0000256" key="7">
    <source>
        <dbReference type="ARBA" id="ARBA00023136"/>
    </source>
</evidence>
<evidence type="ECO:0000313" key="10">
    <source>
        <dbReference type="EMBL" id="MFD2760194.1"/>
    </source>
</evidence>
<dbReference type="Gene3D" id="1.10.357.140">
    <property type="entry name" value="UbiA prenyltransferase"/>
    <property type="match status" value="1"/>
</dbReference>
<dbReference type="PANTHER" id="PTHR43448">
    <property type="entry name" value="PROTOHEME IX FARNESYLTRANSFERASE, MITOCHONDRIAL"/>
    <property type="match status" value="1"/>
</dbReference>
<keyword evidence="6 9" id="KW-0350">Heme biosynthesis</keyword>
<keyword evidence="7 9" id="KW-0472">Membrane</keyword>
<keyword evidence="2 9" id="KW-1003">Cell membrane</keyword>
<dbReference type="InterPro" id="IPR030470">
    <property type="entry name" value="UbiA_prenylTrfase_CS"/>
</dbReference>
<feature type="transmembrane region" description="Helical" evidence="9">
    <location>
        <begin position="229"/>
        <end position="244"/>
    </location>
</feature>
<dbReference type="CDD" id="cd13957">
    <property type="entry name" value="PT_UbiA_Cox10"/>
    <property type="match status" value="1"/>
</dbReference>
<dbReference type="HAMAP" id="MF_00154">
    <property type="entry name" value="CyoE_CtaB"/>
    <property type="match status" value="1"/>
</dbReference>
<protein>
    <recommendedName>
        <fullName evidence="9">Protoheme IX farnesyltransferase</fullName>
        <ecNumber evidence="9">2.5.1.141</ecNumber>
    </recommendedName>
    <alternativeName>
        <fullName evidence="9">Heme B farnesyltransferase</fullName>
    </alternativeName>
    <alternativeName>
        <fullName evidence="9">Heme O synthase</fullName>
    </alternativeName>
</protein>
<dbReference type="EMBL" id="JBHUNA010000007">
    <property type="protein sequence ID" value="MFD2760194.1"/>
    <property type="molecule type" value="Genomic_DNA"/>
</dbReference>
<evidence type="ECO:0000256" key="4">
    <source>
        <dbReference type="ARBA" id="ARBA00022692"/>
    </source>
</evidence>
<feature type="transmembrane region" description="Helical" evidence="9">
    <location>
        <begin position="25"/>
        <end position="47"/>
    </location>
</feature>
<dbReference type="GO" id="GO:0008495">
    <property type="term" value="F:protoheme IX farnesyltransferase activity"/>
    <property type="evidence" value="ECO:0007669"/>
    <property type="project" value="UniProtKB-EC"/>
</dbReference>
<feature type="transmembrane region" description="Helical" evidence="9">
    <location>
        <begin position="102"/>
        <end position="123"/>
    </location>
</feature>
<evidence type="ECO:0000256" key="5">
    <source>
        <dbReference type="ARBA" id="ARBA00022989"/>
    </source>
</evidence>
<evidence type="ECO:0000256" key="8">
    <source>
        <dbReference type="ARBA" id="ARBA00047690"/>
    </source>
</evidence>
<feature type="transmembrane region" description="Helical" evidence="9">
    <location>
        <begin position="250"/>
        <end position="270"/>
    </location>
</feature>
<comment type="function">
    <text evidence="9">Converts heme B (protoheme IX) to heme O by substitution of the vinyl group on carbon 2 of heme B porphyrin ring with a hydroxyethyl farnesyl side group.</text>
</comment>
<name>A0ABW5V5S2_9BACI</name>
<feature type="transmembrane region" description="Helical" evidence="9">
    <location>
        <begin position="129"/>
        <end position="147"/>
    </location>
</feature>
<comment type="caution">
    <text evidence="10">The sequence shown here is derived from an EMBL/GenBank/DDBJ whole genome shotgun (WGS) entry which is preliminary data.</text>
</comment>
<keyword evidence="4 9" id="KW-0812">Transmembrane</keyword>
<gene>
    <name evidence="10" type="primary">cyoE</name>
    <name evidence="9" type="synonym">ctaB</name>
    <name evidence="10" type="ORF">ACFSUO_04300</name>
</gene>